<dbReference type="InterPro" id="IPR024496">
    <property type="entry name" value="Spore_germ_GerPE"/>
</dbReference>
<evidence type="ECO:0000313" key="1">
    <source>
        <dbReference type="EMBL" id="MDA7026039.1"/>
    </source>
</evidence>
<proteinExistence type="predicted"/>
<dbReference type="Proteomes" id="UP001211894">
    <property type="component" value="Unassembled WGS sequence"/>
</dbReference>
<evidence type="ECO:0000313" key="2">
    <source>
        <dbReference type="Proteomes" id="UP001211894"/>
    </source>
</evidence>
<dbReference type="RefSeq" id="WP_271339900.1">
    <property type="nucleotide sequence ID" value="NZ_JAQKAB010000003.1"/>
</dbReference>
<comment type="caution">
    <text evidence="1">The sequence shown here is derived from an EMBL/GenBank/DDBJ whole genome shotgun (WGS) entry which is preliminary data.</text>
</comment>
<organism evidence="1 2">
    <name type="scientific">Bacillus changyiensis</name>
    <dbReference type="NCBI Taxonomy" id="3004103"/>
    <lineage>
        <taxon>Bacteria</taxon>
        <taxon>Bacillati</taxon>
        <taxon>Bacillota</taxon>
        <taxon>Bacilli</taxon>
        <taxon>Bacillales</taxon>
        <taxon>Bacillaceae</taxon>
        <taxon>Bacillus</taxon>
    </lineage>
</organism>
<keyword evidence="2" id="KW-1185">Reference proteome</keyword>
<accession>A0ABT4X2T5</accession>
<sequence>MRTSKVQFLKAQAVGTTSALQIGDTEELVLKAKVLAVQRYRSRFFGNEGSFKQDDFPLFQQPIPQLLPETKVNSSFFHEIPVIRVRAVKIGGIATSSVVQVGTTKRINSDIRVKHIRQLPRTASQ</sequence>
<name>A0ABT4X2T5_9BACI</name>
<dbReference type="EMBL" id="JAQKAB010000003">
    <property type="protein sequence ID" value="MDA7026039.1"/>
    <property type="molecule type" value="Genomic_DNA"/>
</dbReference>
<protein>
    <submittedName>
        <fullName evidence="1">Spore germination protein GerPE</fullName>
    </submittedName>
</protein>
<gene>
    <name evidence="1" type="ORF">PJ311_05350</name>
</gene>
<dbReference type="Pfam" id="PF10970">
    <property type="entry name" value="GerPE"/>
    <property type="match status" value="1"/>
</dbReference>
<reference evidence="1 2" key="1">
    <citation type="submission" date="2023-01" db="EMBL/GenBank/DDBJ databases">
        <title>Bacillus changyiensis sp. nov., isolated from a coastal deposit.</title>
        <authorList>
            <person name="Xiao G."/>
            <person name="Lai Q."/>
            <person name="Hu Z."/>
            <person name="Shao Z."/>
        </authorList>
    </citation>
    <scope>NUCLEOTIDE SEQUENCE [LARGE SCALE GENOMIC DNA]</scope>
    <source>
        <strain evidence="1 2">CLL-7-23</strain>
    </source>
</reference>